<protein>
    <submittedName>
        <fullName evidence="1">Uncharacterized protein</fullName>
    </submittedName>
</protein>
<sequence>MENIRVDVECTIVYVRCGSGFDDYHETHLIATVYSKLVPVDWTVRHGKTLCSKNFTTSPPRHRRKGGTPVATRLLHAERSPVRNAVAKKSAGSCIEKLAGAFEKKKIQVISTADESVSSRKDINEDSAVSLNQQLVFGVGDCKTMSHDLVGTTAFCIRNINQQVACIPDESEKRRRVFGYQQMKQRLDDLKNCFSYHNIQFWKLSRSVRSYRRSELR</sequence>
<accession>A0A2Z7C3F4</accession>
<name>A0A2Z7C3F4_9LAMI</name>
<dbReference type="Proteomes" id="UP000250235">
    <property type="component" value="Unassembled WGS sequence"/>
</dbReference>
<gene>
    <name evidence="1" type="ORF">F511_19680</name>
</gene>
<evidence type="ECO:0000313" key="1">
    <source>
        <dbReference type="EMBL" id="KZV41436.1"/>
    </source>
</evidence>
<proteinExistence type="predicted"/>
<organism evidence="1 2">
    <name type="scientific">Dorcoceras hygrometricum</name>
    <dbReference type="NCBI Taxonomy" id="472368"/>
    <lineage>
        <taxon>Eukaryota</taxon>
        <taxon>Viridiplantae</taxon>
        <taxon>Streptophyta</taxon>
        <taxon>Embryophyta</taxon>
        <taxon>Tracheophyta</taxon>
        <taxon>Spermatophyta</taxon>
        <taxon>Magnoliopsida</taxon>
        <taxon>eudicotyledons</taxon>
        <taxon>Gunneridae</taxon>
        <taxon>Pentapetalae</taxon>
        <taxon>asterids</taxon>
        <taxon>lamiids</taxon>
        <taxon>Lamiales</taxon>
        <taxon>Gesneriaceae</taxon>
        <taxon>Didymocarpoideae</taxon>
        <taxon>Trichosporeae</taxon>
        <taxon>Loxocarpinae</taxon>
        <taxon>Dorcoceras</taxon>
    </lineage>
</organism>
<dbReference type="EMBL" id="KQ999463">
    <property type="protein sequence ID" value="KZV41436.1"/>
    <property type="molecule type" value="Genomic_DNA"/>
</dbReference>
<keyword evidence="2" id="KW-1185">Reference proteome</keyword>
<dbReference type="AlphaFoldDB" id="A0A2Z7C3F4"/>
<reference evidence="1 2" key="1">
    <citation type="journal article" date="2015" name="Proc. Natl. Acad. Sci. U.S.A.">
        <title>The resurrection genome of Boea hygrometrica: A blueprint for survival of dehydration.</title>
        <authorList>
            <person name="Xiao L."/>
            <person name="Yang G."/>
            <person name="Zhang L."/>
            <person name="Yang X."/>
            <person name="Zhao S."/>
            <person name="Ji Z."/>
            <person name="Zhou Q."/>
            <person name="Hu M."/>
            <person name="Wang Y."/>
            <person name="Chen M."/>
            <person name="Xu Y."/>
            <person name="Jin H."/>
            <person name="Xiao X."/>
            <person name="Hu G."/>
            <person name="Bao F."/>
            <person name="Hu Y."/>
            <person name="Wan P."/>
            <person name="Li L."/>
            <person name="Deng X."/>
            <person name="Kuang T."/>
            <person name="Xiang C."/>
            <person name="Zhu J.K."/>
            <person name="Oliver M.J."/>
            <person name="He Y."/>
        </authorList>
    </citation>
    <scope>NUCLEOTIDE SEQUENCE [LARGE SCALE GENOMIC DNA]</scope>
    <source>
        <strain evidence="2">cv. XS01</strain>
    </source>
</reference>
<evidence type="ECO:0000313" key="2">
    <source>
        <dbReference type="Proteomes" id="UP000250235"/>
    </source>
</evidence>